<accession>A0A1G6HH82</accession>
<keyword evidence="2" id="KW-1185">Reference proteome</keyword>
<sequence length="36" mass="4242">MMERNENNRTIAQIWLEGFRQTAAQQAQAEECGLRF</sequence>
<dbReference type="AlphaFoldDB" id="A0A1G6HH82"/>
<dbReference type="Proteomes" id="UP000199086">
    <property type="component" value="Unassembled WGS sequence"/>
</dbReference>
<evidence type="ECO:0000313" key="2">
    <source>
        <dbReference type="Proteomes" id="UP000199086"/>
    </source>
</evidence>
<name>A0A1G6HH82_9ACTN</name>
<organism evidence="1 2">
    <name type="scientific">Raineyella antarctica</name>
    <dbReference type="NCBI Taxonomy" id="1577474"/>
    <lineage>
        <taxon>Bacteria</taxon>
        <taxon>Bacillati</taxon>
        <taxon>Actinomycetota</taxon>
        <taxon>Actinomycetes</taxon>
        <taxon>Propionibacteriales</taxon>
        <taxon>Propionibacteriaceae</taxon>
        <taxon>Raineyella</taxon>
    </lineage>
</organism>
<proteinExistence type="predicted"/>
<dbReference type="EMBL" id="FMYF01000010">
    <property type="protein sequence ID" value="SDB93602.1"/>
    <property type="molecule type" value="Genomic_DNA"/>
</dbReference>
<gene>
    <name evidence="1" type="ORF">GA0111570_11037</name>
</gene>
<reference evidence="1 2" key="1">
    <citation type="submission" date="2016-06" db="EMBL/GenBank/DDBJ databases">
        <authorList>
            <person name="Olsen C.W."/>
            <person name="Carey S."/>
            <person name="Hinshaw L."/>
            <person name="Karasin A.I."/>
        </authorList>
    </citation>
    <scope>NUCLEOTIDE SEQUENCE [LARGE SCALE GENOMIC DNA]</scope>
    <source>
        <strain evidence="1 2">LZ-22</strain>
    </source>
</reference>
<protein>
    <submittedName>
        <fullName evidence="1">Uncharacterized protein</fullName>
    </submittedName>
</protein>
<evidence type="ECO:0000313" key="1">
    <source>
        <dbReference type="EMBL" id="SDB93602.1"/>
    </source>
</evidence>